<reference evidence="9" key="3">
    <citation type="submission" date="2025-09" db="UniProtKB">
        <authorList>
            <consortium name="Ensembl"/>
        </authorList>
    </citation>
    <scope>IDENTIFICATION</scope>
</reference>
<dbReference type="GO" id="GO:0005227">
    <property type="term" value="F:calcium-activated cation channel activity"/>
    <property type="evidence" value="ECO:0007669"/>
    <property type="project" value="InterPro"/>
</dbReference>
<reference evidence="9" key="2">
    <citation type="submission" date="2025-08" db="UniProtKB">
        <authorList>
            <consortium name="Ensembl"/>
        </authorList>
    </citation>
    <scope>IDENTIFICATION</scope>
</reference>
<feature type="transmembrane region" description="Helical" evidence="5">
    <location>
        <begin position="292"/>
        <end position="312"/>
    </location>
</feature>
<dbReference type="Gene3D" id="1.20.120.350">
    <property type="entry name" value="Voltage-gated potassium channels. Chain C"/>
    <property type="match status" value="1"/>
</dbReference>
<dbReference type="InterPro" id="IPR005821">
    <property type="entry name" value="Ion_trans_dom"/>
</dbReference>
<evidence type="ECO:0000256" key="4">
    <source>
        <dbReference type="ARBA" id="ARBA00023136"/>
    </source>
</evidence>
<dbReference type="RefSeq" id="XP_037392350.1">
    <property type="nucleotide sequence ID" value="XM_037536453.1"/>
</dbReference>
<feature type="transmembrane region" description="Helical" evidence="5">
    <location>
        <begin position="224"/>
        <end position="245"/>
    </location>
</feature>
<dbReference type="InterPro" id="IPR027359">
    <property type="entry name" value="Volt_channel_dom_sf"/>
</dbReference>
<evidence type="ECO:0000313" key="9">
    <source>
        <dbReference type="Ensembl" id="ENSPNAP00000038221.1"/>
    </source>
</evidence>
<keyword evidence="3 5" id="KW-1133">Transmembrane helix</keyword>
<dbReference type="GO" id="GO:0007283">
    <property type="term" value="P:spermatogenesis"/>
    <property type="evidence" value="ECO:0007669"/>
    <property type="project" value="TreeGrafter"/>
</dbReference>
<feature type="transmembrane region" description="Helical" evidence="5">
    <location>
        <begin position="367"/>
        <end position="384"/>
    </location>
</feature>
<accession>A0AAR2IKG2</accession>
<dbReference type="Ensembl" id="ENSPNAT00000050892.1">
    <property type="protein sequence ID" value="ENSPNAP00000038221.1"/>
    <property type="gene ID" value="ENSPNAG00000034176.1"/>
</dbReference>
<dbReference type="Pfam" id="PF22846">
    <property type="entry name" value="CATSPERG_C"/>
    <property type="match status" value="1"/>
</dbReference>
<dbReference type="SUPFAM" id="SSF81324">
    <property type="entry name" value="Voltage-gated potassium channels"/>
    <property type="match status" value="1"/>
</dbReference>
<dbReference type="GO" id="GO:0005245">
    <property type="term" value="F:voltage-gated calcium channel activity"/>
    <property type="evidence" value="ECO:0007669"/>
    <property type="project" value="TreeGrafter"/>
</dbReference>
<dbReference type="Gene3D" id="1.10.287.70">
    <property type="match status" value="1"/>
</dbReference>
<feature type="chain" id="PRO_5043759032" description="Ion transport domain-containing protein" evidence="6">
    <location>
        <begin position="20"/>
        <end position="642"/>
    </location>
</feature>
<dbReference type="AlphaFoldDB" id="A0AAR2IKG2"/>
<dbReference type="PANTHER" id="PTHR47193:SF1">
    <property type="entry name" value="CATION CHANNEL SPERM-ASSOCIATED PROTEIN 1"/>
    <property type="match status" value="1"/>
</dbReference>
<dbReference type="GeneID" id="108437332"/>
<feature type="signal peptide" evidence="6">
    <location>
        <begin position="1"/>
        <end position="19"/>
    </location>
</feature>
<feature type="domain" description="Ion transport" evidence="7">
    <location>
        <begin position="300"/>
        <end position="532"/>
    </location>
</feature>
<organism evidence="9 10">
    <name type="scientific">Pygocentrus nattereri</name>
    <name type="common">Red-bellied piranha</name>
    <dbReference type="NCBI Taxonomy" id="42514"/>
    <lineage>
        <taxon>Eukaryota</taxon>
        <taxon>Metazoa</taxon>
        <taxon>Chordata</taxon>
        <taxon>Craniata</taxon>
        <taxon>Vertebrata</taxon>
        <taxon>Euteleostomi</taxon>
        <taxon>Actinopterygii</taxon>
        <taxon>Neopterygii</taxon>
        <taxon>Teleostei</taxon>
        <taxon>Ostariophysi</taxon>
        <taxon>Characiformes</taxon>
        <taxon>Characoidei</taxon>
        <taxon>Pygocentrus</taxon>
    </lineage>
</organism>
<name>A0AAR2IKG2_PYGNA</name>
<evidence type="ECO:0000313" key="10">
    <source>
        <dbReference type="Proteomes" id="UP001501920"/>
    </source>
</evidence>
<evidence type="ECO:0000256" key="2">
    <source>
        <dbReference type="ARBA" id="ARBA00022692"/>
    </source>
</evidence>
<feature type="transmembrane region" description="Helical" evidence="5">
    <location>
        <begin position="324"/>
        <end position="346"/>
    </location>
</feature>
<dbReference type="RefSeq" id="XP_037392346.1">
    <property type="nucleotide sequence ID" value="XM_037536449.1"/>
</dbReference>
<evidence type="ECO:0000256" key="3">
    <source>
        <dbReference type="ARBA" id="ARBA00022989"/>
    </source>
</evidence>
<dbReference type="GO" id="GO:0030317">
    <property type="term" value="P:flagellated sperm motility"/>
    <property type="evidence" value="ECO:0007669"/>
    <property type="project" value="InterPro"/>
</dbReference>
<keyword evidence="4 5" id="KW-0472">Membrane</keyword>
<dbReference type="GeneTree" id="ENSGT00390000014139"/>
<dbReference type="InterPro" id="IPR028746">
    <property type="entry name" value="CatSper1"/>
</dbReference>
<reference evidence="9 10" key="1">
    <citation type="submission" date="2020-10" db="EMBL/GenBank/DDBJ databases">
        <title>Pygocentrus nattereri (red-bellied piranha) genome, fPygNat1, primary haplotype.</title>
        <authorList>
            <person name="Myers G."/>
            <person name="Meyer A."/>
            <person name="Karagic N."/>
            <person name="Pippel M."/>
            <person name="Winkler S."/>
            <person name="Tracey A."/>
            <person name="Wood J."/>
            <person name="Formenti G."/>
            <person name="Howe K."/>
            <person name="Fedrigo O."/>
            <person name="Jarvis E.D."/>
        </authorList>
    </citation>
    <scope>NUCLEOTIDE SEQUENCE [LARGE SCALE GENOMIC DNA]</scope>
</reference>
<keyword evidence="10" id="KW-1185">Reference proteome</keyword>
<keyword evidence="6" id="KW-0732">Signal</keyword>
<keyword evidence="2 5" id="KW-0812">Transmembrane</keyword>
<evidence type="ECO:0008006" key="11">
    <source>
        <dbReference type="Google" id="ProtNLM"/>
    </source>
</evidence>
<dbReference type="RefSeq" id="XP_037392341.1">
    <property type="nucleotide sequence ID" value="XM_037536444.1"/>
</dbReference>
<feature type="transmembrane region" description="Helical" evidence="5">
    <location>
        <begin position="470"/>
        <end position="492"/>
    </location>
</feature>
<dbReference type="Pfam" id="PF00520">
    <property type="entry name" value="Ion_trans"/>
    <property type="match status" value="1"/>
</dbReference>
<dbReference type="InterPro" id="IPR003915">
    <property type="entry name" value="PKD_2"/>
</dbReference>
<protein>
    <recommendedName>
        <fullName evidence="11">Ion transport domain-containing protein</fullName>
    </recommendedName>
</protein>
<dbReference type="Proteomes" id="UP001501920">
    <property type="component" value="Chromosome 3"/>
</dbReference>
<proteinExistence type="predicted"/>
<evidence type="ECO:0000259" key="8">
    <source>
        <dbReference type="Pfam" id="PF22846"/>
    </source>
</evidence>
<dbReference type="GO" id="GO:0060296">
    <property type="term" value="P:regulation of cilium beat frequency involved in ciliary motility"/>
    <property type="evidence" value="ECO:0007669"/>
    <property type="project" value="TreeGrafter"/>
</dbReference>
<evidence type="ECO:0000256" key="6">
    <source>
        <dbReference type="SAM" id="SignalP"/>
    </source>
</evidence>
<feature type="transmembrane region" description="Helical" evidence="5">
    <location>
        <begin position="504"/>
        <end position="528"/>
    </location>
</feature>
<feature type="domain" description="CATSPERG C-terminal" evidence="8">
    <location>
        <begin position="56"/>
        <end position="245"/>
    </location>
</feature>
<dbReference type="GO" id="GO:0005509">
    <property type="term" value="F:calcium ion binding"/>
    <property type="evidence" value="ECO:0007669"/>
    <property type="project" value="InterPro"/>
</dbReference>
<evidence type="ECO:0000259" key="7">
    <source>
        <dbReference type="Pfam" id="PF00520"/>
    </source>
</evidence>
<dbReference type="GO" id="GO:0036128">
    <property type="term" value="C:CatSper complex"/>
    <property type="evidence" value="ECO:0007669"/>
    <property type="project" value="InterPro"/>
</dbReference>
<dbReference type="PANTHER" id="PTHR47193">
    <property type="entry name" value="CATION CHANNEL SPERM-ASSOCIATED PROTEIN 1"/>
    <property type="match status" value="1"/>
</dbReference>
<evidence type="ECO:0000256" key="1">
    <source>
        <dbReference type="ARBA" id="ARBA00004141"/>
    </source>
</evidence>
<sequence length="642" mass="73987">MKATLLVLLLSAVAGMLTCDHQHSEQEAGPGCPLGKRLAFDRNTTLEESKRLNNEYFDCPNPEPGAPCFYYGHVFYPFFVIEDTVVGESDRFHDSYTFKVVGGGRTRESVRNYSQEEILKFNSLRDSESYQQTLVWTFDDVPDSFPLTKEGFIVMRGASNRVRWLCQRNSPCGDLTPVNHLDPEFYFVVEVSNMETAGSPFCEYTVRFELHVHGFPLDPVRALFFHQMTMTFVQTILICYIGHCWRLKRKTVYTKTRDGLDEQEGHEQFNAGDVGVKVGCTLRSCFLQLYHIIYSIVQNPVLDHVILLVVLLDTSTLMAHTFQSVTVTTSWCLSAVNSCLLVFYVLEALFKILIQGRTYFRNPWNDLDFFIVLMSLLDFVLSLVQSGGGFSSRQASTLFRVLKTLKGARVFRALRLLKAIRFFKGLQAILLTCLQSFRSMSSILVLMFLFLFIFAVVFREMFNESDPEHFGSIFRTIFTLFQILTLDDWSLIYMTSRDNGAPHIIYFMSLYILVELFTFLNLFIAVLVDNFQLSICKKRHHKSQKSPDVKEGEAQSTKKAVEDLDVSRTEIEEEFYKEALRHASSDGKHSKRKIELTKRYLQLLAAMDQHMQKYRSQACLLDNLVETFFMDQDEETRSDAVE</sequence>
<comment type="subcellular location">
    <subcellularLocation>
        <location evidence="1">Membrane</location>
        <topology evidence="1">Multi-pass membrane protein</topology>
    </subcellularLocation>
</comment>
<dbReference type="InterPro" id="IPR053873">
    <property type="entry name" value="CATSPERG_C"/>
</dbReference>
<evidence type="ECO:0000256" key="5">
    <source>
        <dbReference type="SAM" id="Phobius"/>
    </source>
</evidence>
<dbReference type="PRINTS" id="PR01433">
    <property type="entry name" value="POLYCYSTIN2"/>
</dbReference>
<feature type="transmembrane region" description="Helical" evidence="5">
    <location>
        <begin position="440"/>
        <end position="458"/>
    </location>
</feature>